<name>A0ABS4H6B1_9BACL</name>
<evidence type="ECO:0000259" key="8">
    <source>
        <dbReference type="PROSITE" id="PS50850"/>
    </source>
</evidence>
<dbReference type="InterPro" id="IPR011701">
    <property type="entry name" value="MFS"/>
</dbReference>
<gene>
    <name evidence="9" type="ORF">J2Z20_002993</name>
</gene>
<dbReference type="InterPro" id="IPR050171">
    <property type="entry name" value="MFS_Transporters"/>
</dbReference>
<feature type="transmembrane region" description="Helical" evidence="7">
    <location>
        <begin position="320"/>
        <end position="343"/>
    </location>
</feature>
<dbReference type="SUPFAM" id="SSF103473">
    <property type="entry name" value="MFS general substrate transporter"/>
    <property type="match status" value="1"/>
</dbReference>
<dbReference type="RefSeq" id="WP_245252412.1">
    <property type="nucleotide sequence ID" value="NZ_CBCRVE010000004.1"/>
</dbReference>
<dbReference type="Proteomes" id="UP001519273">
    <property type="component" value="Unassembled WGS sequence"/>
</dbReference>
<evidence type="ECO:0000256" key="1">
    <source>
        <dbReference type="ARBA" id="ARBA00004651"/>
    </source>
</evidence>
<dbReference type="PANTHER" id="PTHR23517">
    <property type="entry name" value="RESISTANCE PROTEIN MDTM, PUTATIVE-RELATED-RELATED"/>
    <property type="match status" value="1"/>
</dbReference>
<dbReference type="InterPro" id="IPR036259">
    <property type="entry name" value="MFS_trans_sf"/>
</dbReference>
<keyword evidence="2" id="KW-0813">Transport</keyword>
<evidence type="ECO:0000256" key="2">
    <source>
        <dbReference type="ARBA" id="ARBA00022448"/>
    </source>
</evidence>
<feature type="transmembrane region" description="Helical" evidence="7">
    <location>
        <begin position="21"/>
        <end position="40"/>
    </location>
</feature>
<dbReference type="PANTHER" id="PTHR23517:SF10">
    <property type="entry name" value="MAJOR FACILITATOR SUPERFAMILY (MFS) PROFILE DOMAIN-CONTAINING PROTEIN"/>
    <property type="match status" value="1"/>
</dbReference>
<feature type="domain" description="Major facilitator superfamily (MFS) profile" evidence="8">
    <location>
        <begin position="21"/>
        <end position="405"/>
    </location>
</feature>
<proteinExistence type="predicted"/>
<evidence type="ECO:0000256" key="3">
    <source>
        <dbReference type="ARBA" id="ARBA00022475"/>
    </source>
</evidence>
<protein>
    <submittedName>
        <fullName evidence="9">MFS family permease</fullName>
    </submittedName>
</protein>
<dbReference type="InterPro" id="IPR020846">
    <property type="entry name" value="MFS_dom"/>
</dbReference>
<comment type="subcellular location">
    <subcellularLocation>
        <location evidence="1">Cell membrane</location>
        <topology evidence="1">Multi-pass membrane protein</topology>
    </subcellularLocation>
</comment>
<reference evidence="9 10" key="1">
    <citation type="submission" date="2021-03" db="EMBL/GenBank/DDBJ databases">
        <title>Genomic Encyclopedia of Type Strains, Phase IV (KMG-IV): sequencing the most valuable type-strain genomes for metagenomic binning, comparative biology and taxonomic classification.</title>
        <authorList>
            <person name="Goeker M."/>
        </authorList>
    </citation>
    <scope>NUCLEOTIDE SEQUENCE [LARGE SCALE GENOMIC DNA]</scope>
    <source>
        <strain evidence="9 10">DSM 23491</strain>
    </source>
</reference>
<feature type="transmembrane region" description="Helical" evidence="7">
    <location>
        <begin position="112"/>
        <end position="133"/>
    </location>
</feature>
<keyword evidence="4 7" id="KW-0812">Transmembrane</keyword>
<feature type="transmembrane region" description="Helical" evidence="7">
    <location>
        <begin position="145"/>
        <end position="167"/>
    </location>
</feature>
<dbReference type="Gene3D" id="1.20.1250.20">
    <property type="entry name" value="MFS general substrate transporter like domains"/>
    <property type="match status" value="1"/>
</dbReference>
<evidence type="ECO:0000313" key="10">
    <source>
        <dbReference type="Proteomes" id="UP001519273"/>
    </source>
</evidence>
<dbReference type="Pfam" id="PF07690">
    <property type="entry name" value="MFS_1"/>
    <property type="match status" value="1"/>
</dbReference>
<keyword evidence="10" id="KW-1185">Reference proteome</keyword>
<comment type="caution">
    <text evidence="9">The sequence shown here is derived from an EMBL/GenBank/DDBJ whole genome shotgun (WGS) entry which is preliminary data.</text>
</comment>
<organism evidence="9 10">
    <name type="scientific">Paenibacillus sediminis</name>
    <dbReference type="NCBI Taxonomy" id="664909"/>
    <lineage>
        <taxon>Bacteria</taxon>
        <taxon>Bacillati</taxon>
        <taxon>Bacillota</taxon>
        <taxon>Bacilli</taxon>
        <taxon>Bacillales</taxon>
        <taxon>Paenibacillaceae</taxon>
        <taxon>Paenibacillus</taxon>
    </lineage>
</organism>
<dbReference type="PROSITE" id="PS50850">
    <property type="entry name" value="MFS"/>
    <property type="match status" value="1"/>
</dbReference>
<keyword evidence="6 7" id="KW-0472">Membrane</keyword>
<evidence type="ECO:0000256" key="6">
    <source>
        <dbReference type="ARBA" id="ARBA00023136"/>
    </source>
</evidence>
<feature type="transmembrane region" description="Helical" evidence="7">
    <location>
        <begin position="229"/>
        <end position="247"/>
    </location>
</feature>
<feature type="transmembrane region" description="Helical" evidence="7">
    <location>
        <begin position="298"/>
        <end position="314"/>
    </location>
</feature>
<feature type="transmembrane region" description="Helical" evidence="7">
    <location>
        <begin position="379"/>
        <end position="402"/>
    </location>
</feature>
<evidence type="ECO:0000256" key="4">
    <source>
        <dbReference type="ARBA" id="ARBA00022692"/>
    </source>
</evidence>
<dbReference type="EMBL" id="JAGGKP010000010">
    <property type="protein sequence ID" value="MBP1938075.1"/>
    <property type="molecule type" value="Genomic_DNA"/>
</dbReference>
<keyword evidence="3" id="KW-1003">Cell membrane</keyword>
<accession>A0ABS4H6B1</accession>
<evidence type="ECO:0000256" key="5">
    <source>
        <dbReference type="ARBA" id="ARBA00022989"/>
    </source>
</evidence>
<keyword evidence="5 7" id="KW-1133">Transmembrane helix</keyword>
<feature type="transmembrane region" description="Helical" evidence="7">
    <location>
        <begin position="267"/>
        <end position="286"/>
    </location>
</feature>
<evidence type="ECO:0000313" key="9">
    <source>
        <dbReference type="EMBL" id="MBP1938075.1"/>
    </source>
</evidence>
<evidence type="ECO:0000256" key="7">
    <source>
        <dbReference type="SAM" id="Phobius"/>
    </source>
</evidence>
<sequence length="423" mass="46649">MQITKAMNMKLSQTMNKYPRESWYFVYASFINSLGNSFMWPLTTLYVHHEFGRSFGDAGLVLLCQSVASIIGQSVGGSLYYRIGVKRLIVGSLILGAIAQISLIGISEWFLYIFTMMLIGFFNALSMPAIQAYTGFRWKEQRRELFNLIYVGNNIGMAIGTSIAGLLASLFDFSINFLINGLTTFVFACFFYFHVKKDPQEEQGPLPQVSKEKPVYQQSTWKLISNVKLYLFMAAGSMLVWFSTSVWNSGIAPYLDEHGLGMSAYSFLWTVNGIIIFIGQPVLGILKRTVTKSLPADLVASSICYALGFALILLSQNYTIMIAGMVITTFGEMLLAPTVPAFITEKSGLNSAFYLGIVGSIGSFGRLIGPYMLGTLYDNYGVITVLSIATLAPVIATMLNAVHASFHRESYAAKGNPSASRKI</sequence>
<feature type="transmembrane region" description="Helical" evidence="7">
    <location>
        <begin position="352"/>
        <end position="373"/>
    </location>
</feature>
<feature type="transmembrane region" description="Helical" evidence="7">
    <location>
        <begin position="88"/>
        <end position="106"/>
    </location>
</feature>
<feature type="transmembrane region" description="Helical" evidence="7">
    <location>
        <begin position="60"/>
        <end position="81"/>
    </location>
</feature>
<feature type="transmembrane region" description="Helical" evidence="7">
    <location>
        <begin position="173"/>
        <end position="193"/>
    </location>
</feature>